<comment type="similarity">
    <text evidence="2">Belongs to the MotA family.</text>
</comment>
<evidence type="ECO:0000313" key="16">
    <source>
        <dbReference type="EMBL" id="NNU17421.1"/>
    </source>
</evidence>
<feature type="transmembrane region" description="Helical" evidence="13">
    <location>
        <begin position="201"/>
        <end position="224"/>
    </location>
</feature>
<evidence type="ECO:0000256" key="3">
    <source>
        <dbReference type="ARBA" id="ARBA00022448"/>
    </source>
</evidence>
<keyword evidence="5" id="KW-0145">Chemotaxis</keyword>
<evidence type="ECO:0000256" key="9">
    <source>
        <dbReference type="ARBA" id="ARBA00022781"/>
    </source>
</evidence>
<keyword evidence="4" id="KW-1003">Cell membrane</keyword>
<dbReference type="Proteomes" id="UP000536835">
    <property type="component" value="Unassembled WGS sequence"/>
</dbReference>
<proteinExistence type="inferred from homology"/>
<keyword evidence="9" id="KW-0375">Hydrogen ion transport</keyword>
<feature type="domain" description="Motility protein A N-terminal" evidence="15">
    <location>
        <begin position="5"/>
        <end position="93"/>
    </location>
</feature>
<feature type="domain" description="MotA/TolQ/ExbB proton channel" evidence="14">
    <location>
        <begin position="137"/>
        <end position="237"/>
    </location>
</feature>
<dbReference type="GO" id="GO:0005886">
    <property type="term" value="C:plasma membrane"/>
    <property type="evidence" value="ECO:0007669"/>
    <property type="project" value="UniProtKB-SubCell"/>
</dbReference>
<accession>A0A7Y3W6L8</accession>
<dbReference type="PANTHER" id="PTHR30433">
    <property type="entry name" value="CHEMOTAXIS PROTEIN MOTA"/>
    <property type="match status" value="1"/>
</dbReference>
<keyword evidence="7 13" id="KW-0812">Transmembrane</keyword>
<dbReference type="Pfam" id="PF20560">
    <property type="entry name" value="MotA_N"/>
    <property type="match status" value="1"/>
</dbReference>
<keyword evidence="8" id="KW-0283">Flagellar rotation</keyword>
<evidence type="ECO:0000256" key="4">
    <source>
        <dbReference type="ARBA" id="ARBA00022475"/>
    </source>
</evidence>
<sequence>MKFGVGLIIITISVIGGYLGVGGKLGVLWQPYEIVIIVGSAIGAFVISNPKHIIFSTGSTLASSIKGEGLKDEDYIELLSLLFTIFREGKAKGVMSLENDIEHPYESALFQKYPRALQRKRSVAFICDYLRLISLGAEDPKELEGLMDEEIHTITKDLSRPVQALNAVGEALPAFGIVAAVLGIIKAMAYVNQATEILGKMIGGALCGTFLGVLLSYSLVMPLASLMATRRDEMVNYYSCIKSGLVAFLHGYPPQIAIEYSRKVLFDEVQPSFDAVEKATSEAIRSAAADAV</sequence>
<dbReference type="RefSeq" id="WP_173200834.1">
    <property type="nucleotide sequence ID" value="NZ_JABFCX010000003.1"/>
</dbReference>
<evidence type="ECO:0000256" key="6">
    <source>
        <dbReference type="ARBA" id="ARBA00022519"/>
    </source>
</evidence>
<dbReference type="InterPro" id="IPR002898">
    <property type="entry name" value="MotA_ExbB_proton_chnl"/>
</dbReference>
<dbReference type="GO" id="GO:1902600">
    <property type="term" value="P:proton transmembrane transport"/>
    <property type="evidence" value="ECO:0007669"/>
    <property type="project" value="UniProtKB-KW"/>
</dbReference>
<dbReference type="PROSITE" id="PS01307">
    <property type="entry name" value="MOTA"/>
    <property type="match status" value="1"/>
</dbReference>
<dbReference type="GO" id="GO:0006935">
    <property type="term" value="P:chemotaxis"/>
    <property type="evidence" value="ECO:0007669"/>
    <property type="project" value="UniProtKB-KW"/>
</dbReference>
<protein>
    <submittedName>
        <fullName evidence="16">Flagellar motor stator protein MotA</fullName>
    </submittedName>
</protein>
<feature type="transmembrane region" description="Helical" evidence="13">
    <location>
        <begin position="164"/>
        <end position="189"/>
    </location>
</feature>
<evidence type="ECO:0000256" key="12">
    <source>
        <dbReference type="ARBA" id="ARBA00023136"/>
    </source>
</evidence>
<comment type="subcellular location">
    <subcellularLocation>
        <location evidence="1">Cell inner membrane</location>
        <topology evidence="1">Multi-pass membrane protein</topology>
    </subcellularLocation>
</comment>
<feature type="transmembrane region" description="Helical" evidence="13">
    <location>
        <begin position="29"/>
        <end position="47"/>
    </location>
</feature>
<keyword evidence="17" id="KW-1185">Reference proteome</keyword>
<name>A0A7Y3W6L8_9PROT</name>
<evidence type="ECO:0000313" key="17">
    <source>
        <dbReference type="Proteomes" id="UP000536835"/>
    </source>
</evidence>
<dbReference type="InterPro" id="IPR022522">
    <property type="entry name" value="Flagellar_motor_stator_MotA"/>
</dbReference>
<dbReference type="InterPro" id="IPR000540">
    <property type="entry name" value="Flag_MotA_CS"/>
</dbReference>
<feature type="transmembrane region" description="Helical" evidence="13">
    <location>
        <begin position="5"/>
        <end position="23"/>
    </location>
</feature>
<keyword evidence="16" id="KW-0966">Cell projection</keyword>
<keyword evidence="11" id="KW-0406">Ion transport</keyword>
<keyword evidence="10 13" id="KW-1133">Transmembrane helix</keyword>
<gene>
    <name evidence="16" type="primary">motA</name>
    <name evidence="16" type="ORF">HK107_13900</name>
</gene>
<dbReference type="PANTHER" id="PTHR30433:SF4">
    <property type="entry name" value="MOTILITY PROTEIN A"/>
    <property type="match status" value="1"/>
</dbReference>
<evidence type="ECO:0000259" key="14">
    <source>
        <dbReference type="Pfam" id="PF01618"/>
    </source>
</evidence>
<evidence type="ECO:0000256" key="8">
    <source>
        <dbReference type="ARBA" id="ARBA00022779"/>
    </source>
</evidence>
<dbReference type="AlphaFoldDB" id="A0A7Y3W6L8"/>
<keyword evidence="16" id="KW-0969">Cilium</keyword>
<evidence type="ECO:0000256" key="13">
    <source>
        <dbReference type="SAM" id="Phobius"/>
    </source>
</evidence>
<dbReference type="InterPro" id="IPR047055">
    <property type="entry name" value="MotA-like"/>
</dbReference>
<keyword evidence="6" id="KW-0997">Cell inner membrane</keyword>
<dbReference type="NCBIfam" id="TIGR03818">
    <property type="entry name" value="MotA1"/>
    <property type="match status" value="1"/>
</dbReference>
<dbReference type="InterPro" id="IPR046786">
    <property type="entry name" value="MotA_N"/>
</dbReference>
<evidence type="ECO:0000256" key="2">
    <source>
        <dbReference type="ARBA" id="ARBA00008038"/>
    </source>
</evidence>
<evidence type="ECO:0000256" key="5">
    <source>
        <dbReference type="ARBA" id="ARBA00022500"/>
    </source>
</evidence>
<keyword evidence="3" id="KW-0813">Transport</keyword>
<keyword evidence="16" id="KW-0282">Flagellum</keyword>
<dbReference type="EMBL" id="JABFCX010000003">
    <property type="protein sequence ID" value="NNU17421.1"/>
    <property type="molecule type" value="Genomic_DNA"/>
</dbReference>
<dbReference type="Pfam" id="PF01618">
    <property type="entry name" value="MotA_ExbB"/>
    <property type="match status" value="1"/>
</dbReference>
<evidence type="ECO:0000256" key="10">
    <source>
        <dbReference type="ARBA" id="ARBA00022989"/>
    </source>
</evidence>
<reference evidence="16 17" key="1">
    <citation type="submission" date="2020-05" db="EMBL/GenBank/DDBJ databases">
        <title>Parvularcula mediterraneae sp. nov., isolated from polypropylene straw from shallow seawater of the seashore of Laganas in Zakynthos island, Greece.</title>
        <authorList>
            <person name="Szabo I."/>
            <person name="Al-Omari J."/>
            <person name="Rado J."/>
            <person name="Szerdahelyi G.S."/>
        </authorList>
    </citation>
    <scope>NUCLEOTIDE SEQUENCE [LARGE SCALE GENOMIC DNA]</scope>
    <source>
        <strain evidence="16 17">ZS-1/3</strain>
    </source>
</reference>
<evidence type="ECO:0000256" key="7">
    <source>
        <dbReference type="ARBA" id="ARBA00022692"/>
    </source>
</evidence>
<evidence type="ECO:0000256" key="11">
    <source>
        <dbReference type="ARBA" id="ARBA00023065"/>
    </source>
</evidence>
<evidence type="ECO:0000259" key="15">
    <source>
        <dbReference type="Pfam" id="PF20560"/>
    </source>
</evidence>
<keyword evidence="12 13" id="KW-0472">Membrane</keyword>
<evidence type="ECO:0000256" key="1">
    <source>
        <dbReference type="ARBA" id="ARBA00004429"/>
    </source>
</evidence>
<comment type="caution">
    <text evidence="16">The sequence shown here is derived from an EMBL/GenBank/DDBJ whole genome shotgun (WGS) entry which is preliminary data.</text>
</comment>
<dbReference type="GO" id="GO:0071978">
    <property type="term" value="P:bacterial-type flagellum-dependent swarming motility"/>
    <property type="evidence" value="ECO:0007669"/>
    <property type="project" value="InterPro"/>
</dbReference>
<organism evidence="16 17">
    <name type="scientific">Parvularcula mediterranea</name>
    <dbReference type="NCBI Taxonomy" id="2732508"/>
    <lineage>
        <taxon>Bacteria</taxon>
        <taxon>Pseudomonadati</taxon>
        <taxon>Pseudomonadota</taxon>
        <taxon>Alphaproteobacteria</taxon>
        <taxon>Parvularculales</taxon>
        <taxon>Parvularculaceae</taxon>
        <taxon>Parvularcula</taxon>
    </lineage>
</organism>